<dbReference type="AlphaFoldDB" id="A0A381QB25"/>
<protein>
    <submittedName>
        <fullName evidence="2">Uncharacterized protein</fullName>
    </submittedName>
</protein>
<dbReference type="PANTHER" id="PTHR11803:SF58">
    <property type="entry name" value="PROTEIN HMF1-RELATED"/>
    <property type="match status" value="1"/>
</dbReference>
<dbReference type="NCBIfam" id="TIGR00004">
    <property type="entry name" value="Rid family detoxifying hydrolase"/>
    <property type="match status" value="1"/>
</dbReference>
<dbReference type="InterPro" id="IPR006056">
    <property type="entry name" value="RidA"/>
</dbReference>
<dbReference type="InterPro" id="IPR019897">
    <property type="entry name" value="RidA_CS"/>
</dbReference>
<sequence>VNNFKLIDTSEAPAAIGPYSQAVVAGEWVFASGQIPLDPSTGEVVEGGVAEQTDRVMNNLAAVLGEAAGSLNHVVKTTVYLADMATFGEMNEVYARHFGDHRPARATVEAGALPKNVAVEIDLIARIPS</sequence>
<proteinExistence type="inferred from homology"/>
<accession>A0A381QB25</accession>
<dbReference type="PANTHER" id="PTHR11803">
    <property type="entry name" value="2-IMINOBUTANOATE/2-IMINOPROPANOATE DEAMINASE RIDA"/>
    <property type="match status" value="1"/>
</dbReference>
<dbReference type="SUPFAM" id="SSF55298">
    <property type="entry name" value="YjgF-like"/>
    <property type="match status" value="1"/>
</dbReference>
<evidence type="ECO:0000313" key="2">
    <source>
        <dbReference type="EMBL" id="SUZ74863.1"/>
    </source>
</evidence>
<feature type="non-terminal residue" evidence="2">
    <location>
        <position position="1"/>
    </location>
</feature>
<dbReference type="GO" id="GO:0005829">
    <property type="term" value="C:cytosol"/>
    <property type="evidence" value="ECO:0007669"/>
    <property type="project" value="TreeGrafter"/>
</dbReference>
<dbReference type="Gene3D" id="3.30.1330.40">
    <property type="entry name" value="RutC-like"/>
    <property type="match status" value="1"/>
</dbReference>
<dbReference type="FunFam" id="3.30.1330.40:FF:000001">
    <property type="entry name" value="L-PSP family endoribonuclease"/>
    <property type="match status" value="1"/>
</dbReference>
<gene>
    <name evidence="2" type="ORF">METZ01_LOCUS27717</name>
</gene>
<dbReference type="Pfam" id="PF01042">
    <property type="entry name" value="Ribonuc_L-PSP"/>
    <property type="match status" value="1"/>
</dbReference>
<reference evidence="2" key="1">
    <citation type="submission" date="2018-05" db="EMBL/GenBank/DDBJ databases">
        <authorList>
            <person name="Lanie J.A."/>
            <person name="Ng W.-L."/>
            <person name="Kazmierczak K.M."/>
            <person name="Andrzejewski T.M."/>
            <person name="Davidsen T.M."/>
            <person name="Wayne K.J."/>
            <person name="Tettelin H."/>
            <person name="Glass J.I."/>
            <person name="Rusch D."/>
            <person name="Podicherti R."/>
            <person name="Tsui H.-C.T."/>
            <person name="Winkler M.E."/>
        </authorList>
    </citation>
    <scope>NUCLEOTIDE SEQUENCE</scope>
</reference>
<dbReference type="PROSITE" id="PS01094">
    <property type="entry name" value="UPF0076"/>
    <property type="match status" value="1"/>
</dbReference>
<dbReference type="InterPro" id="IPR035959">
    <property type="entry name" value="RutC-like_sf"/>
</dbReference>
<dbReference type="InterPro" id="IPR006175">
    <property type="entry name" value="YjgF/YER057c/UK114"/>
</dbReference>
<evidence type="ECO:0000256" key="1">
    <source>
        <dbReference type="ARBA" id="ARBA00010552"/>
    </source>
</evidence>
<comment type="similarity">
    <text evidence="1">Belongs to the RutC family.</text>
</comment>
<dbReference type="EMBL" id="UINC01001225">
    <property type="protein sequence ID" value="SUZ74863.1"/>
    <property type="molecule type" value="Genomic_DNA"/>
</dbReference>
<dbReference type="GO" id="GO:0019239">
    <property type="term" value="F:deaminase activity"/>
    <property type="evidence" value="ECO:0007669"/>
    <property type="project" value="TreeGrafter"/>
</dbReference>
<name>A0A381QB25_9ZZZZ</name>
<organism evidence="2">
    <name type="scientific">marine metagenome</name>
    <dbReference type="NCBI Taxonomy" id="408172"/>
    <lineage>
        <taxon>unclassified sequences</taxon>
        <taxon>metagenomes</taxon>
        <taxon>ecological metagenomes</taxon>
    </lineage>
</organism>
<dbReference type="CDD" id="cd00448">
    <property type="entry name" value="YjgF_YER057c_UK114_family"/>
    <property type="match status" value="1"/>
</dbReference>